<keyword evidence="1" id="KW-0732">Signal</keyword>
<organism evidence="2 3">
    <name type="scientific">Orbilia brochopaga</name>
    <dbReference type="NCBI Taxonomy" id="3140254"/>
    <lineage>
        <taxon>Eukaryota</taxon>
        <taxon>Fungi</taxon>
        <taxon>Dikarya</taxon>
        <taxon>Ascomycota</taxon>
        <taxon>Pezizomycotina</taxon>
        <taxon>Orbiliomycetes</taxon>
        <taxon>Orbiliales</taxon>
        <taxon>Orbiliaceae</taxon>
        <taxon>Orbilia</taxon>
    </lineage>
</organism>
<sequence>MQFSVLLAAALNLAGAAFALPAPLTTSVAPTPVATPSTGITTSAASCTTTVTVTSSFPVNGTTTIYNGIAAVPLEILCNGCDLEVVTTTVGKSVPVTSTVTSDYTLIRIPLCTELPTAPFDA</sequence>
<comment type="caution">
    <text evidence="2">The sequence shown here is derived from an EMBL/GenBank/DDBJ whole genome shotgun (WGS) entry which is preliminary data.</text>
</comment>
<proteinExistence type="predicted"/>
<feature type="signal peptide" evidence="1">
    <location>
        <begin position="1"/>
        <end position="19"/>
    </location>
</feature>
<evidence type="ECO:0000313" key="3">
    <source>
        <dbReference type="Proteomes" id="UP001375240"/>
    </source>
</evidence>
<dbReference type="AlphaFoldDB" id="A0AAV9VG08"/>
<protein>
    <submittedName>
        <fullName evidence="2">Uncharacterized protein</fullName>
    </submittedName>
</protein>
<evidence type="ECO:0000256" key="1">
    <source>
        <dbReference type="SAM" id="SignalP"/>
    </source>
</evidence>
<feature type="chain" id="PRO_5043373297" evidence="1">
    <location>
        <begin position="20"/>
        <end position="122"/>
    </location>
</feature>
<reference evidence="2 3" key="1">
    <citation type="submission" date="2019-10" db="EMBL/GenBank/DDBJ databases">
        <authorList>
            <person name="Palmer J.M."/>
        </authorList>
    </citation>
    <scope>NUCLEOTIDE SEQUENCE [LARGE SCALE GENOMIC DNA]</scope>
    <source>
        <strain evidence="2 3">TWF696</strain>
    </source>
</reference>
<name>A0AAV9VG08_9PEZI</name>
<gene>
    <name evidence="2" type="ORF">TWF696_001124</name>
</gene>
<dbReference type="Proteomes" id="UP001375240">
    <property type="component" value="Unassembled WGS sequence"/>
</dbReference>
<dbReference type="EMBL" id="JAVHNQ010000001">
    <property type="protein sequence ID" value="KAK6360003.1"/>
    <property type="molecule type" value="Genomic_DNA"/>
</dbReference>
<keyword evidence="3" id="KW-1185">Reference proteome</keyword>
<accession>A0AAV9VG08</accession>
<evidence type="ECO:0000313" key="2">
    <source>
        <dbReference type="EMBL" id="KAK6360003.1"/>
    </source>
</evidence>